<accession>A0A1M6F6Q9</accession>
<dbReference type="Proteomes" id="UP000184536">
    <property type="component" value="Unassembled WGS sequence"/>
</dbReference>
<dbReference type="EMBL" id="FQZV01000010">
    <property type="protein sequence ID" value="SHI93395.1"/>
    <property type="molecule type" value="Genomic_DNA"/>
</dbReference>
<keyword evidence="3" id="KW-1185">Reference proteome</keyword>
<keyword evidence="1" id="KW-1133">Transmembrane helix</keyword>
<proteinExistence type="predicted"/>
<feature type="transmembrane region" description="Helical" evidence="1">
    <location>
        <begin position="21"/>
        <end position="38"/>
    </location>
</feature>
<feature type="transmembrane region" description="Helical" evidence="1">
    <location>
        <begin position="44"/>
        <end position="62"/>
    </location>
</feature>
<evidence type="ECO:0000313" key="3">
    <source>
        <dbReference type="Proteomes" id="UP000184536"/>
    </source>
</evidence>
<feature type="transmembrane region" description="Helical" evidence="1">
    <location>
        <begin position="74"/>
        <end position="96"/>
    </location>
</feature>
<protein>
    <submittedName>
        <fullName evidence="2">Uncharacterized protein</fullName>
    </submittedName>
</protein>
<name>A0A1M6F6Q9_9FIRM</name>
<dbReference type="AlphaFoldDB" id="A0A1M6F6Q9"/>
<organism evidence="2 3">
    <name type="scientific">Geosporobacter subterraneus DSM 17957</name>
    <dbReference type="NCBI Taxonomy" id="1121919"/>
    <lineage>
        <taxon>Bacteria</taxon>
        <taxon>Bacillati</taxon>
        <taxon>Bacillota</taxon>
        <taxon>Clostridia</taxon>
        <taxon>Peptostreptococcales</taxon>
        <taxon>Thermotaleaceae</taxon>
        <taxon>Geosporobacter</taxon>
    </lineage>
</organism>
<sequence>MDDFLTNGRTRSRRTRKKEKKVLPWLTVFIGLLGIPLLSPLYAYFYWTPLYLAGLLLSVKGWQNKKNTVNLIGILLNSISLLWTLVAWGLVISLWLGI</sequence>
<evidence type="ECO:0000313" key="2">
    <source>
        <dbReference type="EMBL" id="SHI93395.1"/>
    </source>
</evidence>
<dbReference type="RefSeq" id="WP_110940196.1">
    <property type="nucleotide sequence ID" value="NZ_FQZV01000010.1"/>
</dbReference>
<evidence type="ECO:0000256" key="1">
    <source>
        <dbReference type="SAM" id="Phobius"/>
    </source>
</evidence>
<dbReference type="STRING" id="1121919.SAMN02745975_00930"/>
<gene>
    <name evidence="2" type="ORF">SAMN02745975_00930</name>
</gene>
<keyword evidence="1" id="KW-0472">Membrane</keyword>
<keyword evidence="1" id="KW-0812">Transmembrane</keyword>
<reference evidence="3" key="1">
    <citation type="submission" date="2016-11" db="EMBL/GenBank/DDBJ databases">
        <authorList>
            <person name="Varghese N."/>
            <person name="Submissions S."/>
        </authorList>
    </citation>
    <scope>NUCLEOTIDE SEQUENCE [LARGE SCALE GENOMIC DNA]</scope>
    <source>
        <strain evidence="3">DSM 17957</strain>
    </source>
</reference>